<proteinExistence type="predicted"/>
<protein>
    <submittedName>
        <fullName evidence="2">Uncharacterized protein</fullName>
    </submittedName>
</protein>
<reference evidence="2 3" key="1">
    <citation type="submission" date="2015-12" db="EMBL/GenBank/DDBJ databases">
        <title>Phylogenomics in the description of a new species in the Pseudomonas syringae group.</title>
        <authorList>
            <person name="Busquets A."/>
            <person name="Gomila M."/>
            <person name="Beiki F."/>
            <person name="Rahimian H."/>
            <person name="Mulet M."/>
            <person name="Sanchez D."/>
            <person name="Garcia-Valdes E."/>
            <person name="Lalucat J."/>
        </authorList>
    </citation>
    <scope>NUCLEOTIDE SEQUENCE [LARGE SCALE GENOMIC DNA]</scope>
    <source>
        <strain evidence="2 3">S25</strain>
    </source>
</reference>
<name>A0ABS9ZH24_9PSED</name>
<sequence length="60" mass="6375">MDPGRPSKMPHLGQYQQTDNAQPVPAASSPYLRKISLAADAGKSQQATQLLIDCFSGNSS</sequence>
<comment type="caution">
    <text evidence="2">The sequence shown here is derived from an EMBL/GenBank/DDBJ whole genome shotgun (WGS) entry which is preliminary data.</text>
</comment>
<dbReference type="Proteomes" id="UP001320513">
    <property type="component" value="Unassembled WGS sequence"/>
</dbReference>
<accession>A0ABS9ZH24</accession>
<gene>
    <name evidence="2" type="ORF">AUC61_10135</name>
</gene>
<evidence type="ECO:0000313" key="3">
    <source>
        <dbReference type="Proteomes" id="UP001320513"/>
    </source>
</evidence>
<dbReference type="EMBL" id="LOHG01000005">
    <property type="protein sequence ID" value="MCI8209894.1"/>
    <property type="molecule type" value="Genomic_DNA"/>
</dbReference>
<feature type="region of interest" description="Disordered" evidence="1">
    <location>
        <begin position="1"/>
        <end position="27"/>
    </location>
</feature>
<keyword evidence="3" id="KW-1185">Reference proteome</keyword>
<organism evidence="2 3">
    <name type="scientific">Pseudomonas maioricensis</name>
    <dbReference type="NCBI Taxonomy" id="1766623"/>
    <lineage>
        <taxon>Bacteria</taxon>
        <taxon>Pseudomonadati</taxon>
        <taxon>Pseudomonadota</taxon>
        <taxon>Gammaproteobacteria</taxon>
        <taxon>Pseudomonadales</taxon>
        <taxon>Pseudomonadaceae</taxon>
        <taxon>Pseudomonas</taxon>
    </lineage>
</organism>
<evidence type="ECO:0000313" key="2">
    <source>
        <dbReference type="EMBL" id="MCI8209894.1"/>
    </source>
</evidence>
<evidence type="ECO:0000256" key="1">
    <source>
        <dbReference type="SAM" id="MobiDB-lite"/>
    </source>
</evidence>